<keyword evidence="2" id="KW-0808">Transferase</keyword>
<dbReference type="SUPFAM" id="SSF53756">
    <property type="entry name" value="UDP-Glycosyltransferase/glycogen phosphorylase"/>
    <property type="match status" value="1"/>
</dbReference>
<protein>
    <submittedName>
        <fullName evidence="2">UDP-N-acetylglucosamine:LPS N-acetylglucosamine transferase</fullName>
    </submittedName>
</protein>
<dbReference type="InterPro" id="IPR013216">
    <property type="entry name" value="Methyltransf_11"/>
</dbReference>
<dbReference type="EMBL" id="SLVX01000005">
    <property type="protein sequence ID" value="TCN45980.1"/>
    <property type="molecule type" value="Genomic_DNA"/>
</dbReference>
<proteinExistence type="predicted"/>
<dbReference type="Pfam" id="PF08241">
    <property type="entry name" value="Methyltransf_11"/>
    <property type="match status" value="1"/>
</dbReference>
<dbReference type="Gene3D" id="3.40.50.2000">
    <property type="entry name" value="Glycogen Phosphorylase B"/>
    <property type="match status" value="1"/>
</dbReference>
<dbReference type="CDD" id="cd02440">
    <property type="entry name" value="AdoMet_MTases"/>
    <property type="match status" value="1"/>
</dbReference>
<feature type="domain" description="Methyltransferase type 11" evidence="1">
    <location>
        <begin position="76"/>
        <end position="147"/>
    </location>
</feature>
<dbReference type="Gene3D" id="3.40.50.150">
    <property type="entry name" value="Vaccinia Virus protein VP39"/>
    <property type="match status" value="1"/>
</dbReference>
<dbReference type="SUPFAM" id="SSF53335">
    <property type="entry name" value="S-adenosyl-L-methionine-dependent methyltransferases"/>
    <property type="match status" value="1"/>
</dbReference>
<organism evidence="2 3">
    <name type="scientific">Shinella granuli</name>
    <dbReference type="NCBI Taxonomy" id="323621"/>
    <lineage>
        <taxon>Bacteria</taxon>
        <taxon>Pseudomonadati</taxon>
        <taxon>Pseudomonadota</taxon>
        <taxon>Alphaproteobacteria</taxon>
        <taxon>Hyphomicrobiales</taxon>
        <taxon>Rhizobiaceae</taxon>
        <taxon>Shinella</taxon>
    </lineage>
</organism>
<comment type="caution">
    <text evidence="2">The sequence shown here is derived from an EMBL/GenBank/DDBJ whole genome shotgun (WGS) entry which is preliminary data.</text>
</comment>
<keyword evidence="3" id="KW-1185">Reference proteome</keyword>
<evidence type="ECO:0000313" key="3">
    <source>
        <dbReference type="Proteomes" id="UP000295351"/>
    </source>
</evidence>
<sequence>MARPTCNICGSSVFGDTYGEKDSAFLRRNVRCEGCGSLERHRLIFEVLRLRGLLSGNRRILHLAPEECLATLFRSRFGSRYLGADIDPGQFPFAVTRLDLCRDLPTLAPASFDIVLHNHVLEHVACDYRTVAAGLHRLVKPGGLHIFSIPFLEGGFREALDGQTGAERTARFGQADHMRIFSPGDLAATLGSALPLPADYDATRLVPAERLRAINVPEAAWRGFNNNAVFLIERQEDGQTLEAPTPATQPASPAPRPARPDGVLFVSANGIGQGHLTRQLAVARRLKHRPSAFLTMSYSAAIVRDLGFPVHFVPHHGLTGEEPAAWNDRLAAEIGLLLEAHHATTLVYDVNFVFDGVIKALGEHSGVQAVWIRRGMWPAHHAGYIGAGAHFPIVVEPGDYAGECDGGPTVADRAKTRLVPPMLLIDPSERLERAAARQALGLPQEATVILLDLSRSANPDLARLHARLLDDLLARPDLHVVELQSPLTGSTAARHPERHHRVTLHPAYANSRAWDAAIVRAGYNTFHENIAGGIPTLFVPDESPDMDRQVDRARWAESRGAALLHRIGDGEAQRAAALDRLLRLDIRAGLTASCAAIAGAGDGWRNGAETLARMLEGSFDEGGVE</sequence>
<evidence type="ECO:0000259" key="1">
    <source>
        <dbReference type="Pfam" id="PF08241"/>
    </source>
</evidence>
<dbReference type="InterPro" id="IPR029063">
    <property type="entry name" value="SAM-dependent_MTases_sf"/>
</dbReference>
<dbReference type="GO" id="GO:0008757">
    <property type="term" value="F:S-adenosylmethionine-dependent methyltransferase activity"/>
    <property type="evidence" value="ECO:0007669"/>
    <property type="project" value="InterPro"/>
</dbReference>
<gene>
    <name evidence="2" type="ORF">EV665_10567</name>
</gene>
<dbReference type="Proteomes" id="UP000295351">
    <property type="component" value="Unassembled WGS sequence"/>
</dbReference>
<accession>A0A4V2RIX2</accession>
<reference evidence="2 3" key="1">
    <citation type="submission" date="2019-03" db="EMBL/GenBank/DDBJ databases">
        <title>Genomic Encyclopedia of Type Strains, Phase IV (KMG-IV): sequencing the most valuable type-strain genomes for metagenomic binning, comparative biology and taxonomic classification.</title>
        <authorList>
            <person name="Goeker M."/>
        </authorList>
    </citation>
    <scope>NUCLEOTIDE SEQUENCE [LARGE SCALE GENOMIC DNA]</scope>
    <source>
        <strain evidence="2 3">DSM 18401</strain>
    </source>
</reference>
<evidence type="ECO:0000313" key="2">
    <source>
        <dbReference type="EMBL" id="TCN45980.1"/>
    </source>
</evidence>
<name>A0A4V2RIX2_SHIGR</name>
<dbReference type="AlphaFoldDB" id="A0A4V2RIX2"/>